<dbReference type="FunFam" id="3.40.50.620:FF:000098">
    <property type="entry name" value="Valine--tRNA ligase"/>
    <property type="match status" value="1"/>
</dbReference>
<feature type="domain" description="Aminoacyl-tRNA synthetase class Ia" evidence="13">
    <location>
        <begin position="18"/>
        <end position="565"/>
    </location>
</feature>
<organism evidence="16 17">
    <name type="scientific">Candidatus Mucispirillum faecigallinarum</name>
    <dbReference type="NCBI Taxonomy" id="2838699"/>
    <lineage>
        <taxon>Bacteria</taxon>
        <taxon>Pseudomonadati</taxon>
        <taxon>Deferribacterota</taxon>
        <taxon>Deferribacteres</taxon>
        <taxon>Deferribacterales</taxon>
        <taxon>Mucispirillaceae</taxon>
        <taxon>Mucispirillum</taxon>
    </lineage>
</organism>
<dbReference type="SUPFAM" id="SSF50677">
    <property type="entry name" value="ValRS/IleRS/LeuRS editing domain"/>
    <property type="match status" value="1"/>
</dbReference>
<keyword evidence="3 12" id="KW-0963">Cytoplasm</keyword>
<evidence type="ECO:0000256" key="3">
    <source>
        <dbReference type="ARBA" id="ARBA00022490"/>
    </source>
</evidence>
<dbReference type="GO" id="GO:0004832">
    <property type="term" value="F:valine-tRNA ligase activity"/>
    <property type="evidence" value="ECO:0007669"/>
    <property type="project" value="UniProtKB-UniRule"/>
</dbReference>
<comment type="catalytic activity">
    <reaction evidence="10 12">
        <text>tRNA(Val) + L-valine + ATP = L-valyl-tRNA(Val) + AMP + diphosphate</text>
        <dbReference type="Rhea" id="RHEA:10704"/>
        <dbReference type="Rhea" id="RHEA-COMP:9672"/>
        <dbReference type="Rhea" id="RHEA-COMP:9708"/>
        <dbReference type="ChEBI" id="CHEBI:30616"/>
        <dbReference type="ChEBI" id="CHEBI:33019"/>
        <dbReference type="ChEBI" id="CHEBI:57762"/>
        <dbReference type="ChEBI" id="CHEBI:78442"/>
        <dbReference type="ChEBI" id="CHEBI:78537"/>
        <dbReference type="ChEBI" id="CHEBI:456215"/>
        <dbReference type="EC" id="6.1.1.9"/>
    </reaction>
</comment>
<dbReference type="InterPro" id="IPR033705">
    <property type="entry name" value="Anticodon_Ia_Val"/>
</dbReference>
<evidence type="ECO:0000259" key="15">
    <source>
        <dbReference type="Pfam" id="PF10458"/>
    </source>
</evidence>
<comment type="domain">
    <text evidence="12">ValRS has two distinct active sites: one for aminoacylation and one for editing. The misactivated threonine is translocated from the active site to the editing site.</text>
</comment>
<dbReference type="Gene3D" id="1.10.730.10">
    <property type="entry name" value="Isoleucyl-tRNA Synthetase, Domain 1"/>
    <property type="match status" value="1"/>
</dbReference>
<dbReference type="GO" id="GO:0005524">
    <property type="term" value="F:ATP binding"/>
    <property type="evidence" value="ECO:0007669"/>
    <property type="project" value="UniProtKB-UniRule"/>
</dbReference>
<reference evidence="16" key="2">
    <citation type="submission" date="2021-04" db="EMBL/GenBank/DDBJ databases">
        <authorList>
            <person name="Gilroy R."/>
        </authorList>
    </citation>
    <scope>NUCLEOTIDE SEQUENCE</scope>
    <source>
        <strain evidence="16">ChiW4-1371</strain>
    </source>
</reference>
<feature type="short sequence motif" description="'HIGH' region" evidence="12">
    <location>
        <begin position="46"/>
        <end position="56"/>
    </location>
</feature>
<evidence type="ECO:0000256" key="2">
    <source>
        <dbReference type="ARBA" id="ARBA00011245"/>
    </source>
</evidence>
<evidence type="ECO:0000256" key="4">
    <source>
        <dbReference type="ARBA" id="ARBA00022598"/>
    </source>
</evidence>
<dbReference type="InterPro" id="IPR013155">
    <property type="entry name" value="M/V/L/I-tRNA-synth_anticd-bd"/>
</dbReference>
<reference evidence="16" key="1">
    <citation type="journal article" date="2021" name="PeerJ">
        <title>Extensive microbial diversity within the chicken gut microbiome revealed by metagenomics and culture.</title>
        <authorList>
            <person name="Gilroy R."/>
            <person name="Ravi A."/>
            <person name="Getino M."/>
            <person name="Pursley I."/>
            <person name="Horton D.L."/>
            <person name="Alikhan N.F."/>
            <person name="Baker D."/>
            <person name="Gharbi K."/>
            <person name="Hall N."/>
            <person name="Watson M."/>
            <person name="Adriaenssens E.M."/>
            <person name="Foster-Nyarko E."/>
            <person name="Jarju S."/>
            <person name="Secka A."/>
            <person name="Antonio M."/>
            <person name="Oren A."/>
            <person name="Chaudhuri R.R."/>
            <person name="La Ragione R."/>
            <person name="Hildebrand F."/>
            <person name="Pallen M.J."/>
        </authorList>
    </citation>
    <scope>NUCLEOTIDE SEQUENCE</scope>
    <source>
        <strain evidence="16">ChiW4-1371</strain>
    </source>
</reference>
<evidence type="ECO:0000259" key="14">
    <source>
        <dbReference type="Pfam" id="PF08264"/>
    </source>
</evidence>
<comment type="domain">
    <text evidence="12">The C-terminal coiled-coil domain is crucial for aminoacylation activity.</text>
</comment>
<evidence type="ECO:0000256" key="1">
    <source>
        <dbReference type="ARBA" id="ARBA00004496"/>
    </source>
</evidence>
<gene>
    <name evidence="12" type="primary">valS</name>
    <name evidence="16" type="ORF">H9804_09885</name>
</gene>
<dbReference type="FunFam" id="3.40.50.620:FF:000032">
    <property type="entry name" value="Valine--tRNA ligase"/>
    <property type="match status" value="1"/>
</dbReference>
<comment type="function">
    <text evidence="12">Catalyzes the attachment of valine to tRNA(Val). As ValRS can inadvertently accommodate and process structurally similar amino acids such as threonine, to avoid such errors, it has a 'posttransfer' editing activity that hydrolyzes mischarged Thr-tRNA(Val) in a tRNA-dependent manner.</text>
</comment>
<dbReference type="CDD" id="cd00817">
    <property type="entry name" value="ValRS_core"/>
    <property type="match status" value="1"/>
</dbReference>
<dbReference type="FunFam" id="1.10.287.380:FF:000001">
    <property type="entry name" value="Valine--tRNA ligase"/>
    <property type="match status" value="1"/>
</dbReference>
<dbReference type="InterPro" id="IPR019499">
    <property type="entry name" value="Val-tRNA_synth_tRNA-bd"/>
</dbReference>
<feature type="short sequence motif" description="'KMSKS' region" evidence="12">
    <location>
        <begin position="526"/>
        <end position="530"/>
    </location>
</feature>
<feature type="domain" description="Methionyl/Valyl/Leucyl/Isoleucyl-tRNA synthetase anticodon-binding" evidence="14">
    <location>
        <begin position="607"/>
        <end position="752"/>
    </location>
</feature>
<dbReference type="EC" id="6.1.1.9" evidence="12"/>
<dbReference type="GO" id="GO:0002161">
    <property type="term" value="F:aminoacyl-tRNA deacylase activity"/>
    <property type="evidence" value="ECO:0007669"/>
    <property type="project" value="InterPro"/>
</dbReference>
<proteinExistence type="inferred from homology"/>
<dbReference type="Gene3D" id="3.90.740.10">
    <property type="entry name" value="Valyl/Leucyl/Isoleucyl-tRNA synthetase, editing domain"/>
    <property type="match status" value="2"/>
</dbReference>
<comment type="subcellular location">
    <subcellularLocation>
        <location evidence="1 12">Cytoplasm</location>
    </subcellularLocation>
</comment>
<feature type="binding site" evidence="12">
    <location>
        <position position="529"/>
    </location>
    <ligand>
        <name>ATP</name>
        <dbReference type="ChEBI" id="CHEBI:30616"/>
    </ligand>
</feature>
<dbReference type="SUPFAM" id="SSF46589">
    <property type="entry name" value="tRNA-binding arm"/>
    <property type="match status" value="1"/>
</dbReference>
<dbReference type="AlphaFoldDB" id="A0A9D2KBB4"/>
<feature type="domain" description="Valyl-tRNA synthetase tRNA-binding arm" evidence="15">
    <location>
        <begin position="809"/>
        <end position="874"/>
    </location>
</feature>
<evidence type="ECO:0000313" key="17">
    <source>
        <dbReference type="Proteomes" id="UP000824176"/>
    </source>
</evidence>
<dbReference type="NCBIfam" id="TIGR00422">
    <property type="entry name" value="valS"/>
    <property type="match status" value="1"/>
</dbReference>
<dbReference type="InterPro" id="IPR010978">
    <property type="entry name" value="tRNA-bd_arm"/>
</dbReference>
<dbReference type="Gene3D" id="1.10.287.380">
    <property type="entry name" value="Valyl-tRNA synthetase, C-terminal domain"/>
    <property type="match status" value="1"/>
</dbReference>
<dbReference type="PRINTS" id="PR00986">
    <property type="entry name" value="TRNASYNTHVAL"/>
</dbReference>
<dbReference type="SUPFAM" id="SSF52374">
    <property type="entry name" value="Nucleotidylyl transferase"/>
    <property type="match status" value="1"/>
</dbReference>
<evidence type="ECO:0000259" key="13">
    <source>
        <dbReference type="Pfam" id="PF00133"/>
    </source>
</evidence>
<evidence type="ECO:0000256" key="8">
    <source>
        <dbReference type="ARBA" id="ARBA00023054"/>
    </source>
</evidence>
<dbReference type="InterPro" id="IPR009080">
    <property type="entry name" value="tRNAsynth_Ia_anticodon-bd"/>
</dbReference>
<dbReference type="SUPFAM" id="SSF47323">
    <property type="entry name" value="Anticodon-binding domain of a subclass of class I aminoacyl-tRNA synthetases"/>
    <property type="match status" value="1"/>
</dbReference>
<keyword evidence="9 12" id="KW-0030">Aminoacyl-tRNA synthetase</keyword>
<evidence type="ECO:0000256" key="12">
    <source>
        <dbReference type="HAMAP-Rule" id="MF_02004"/>
    </source>
</evidence>
<dbReference type="NCBIfam" id="NF004349">
    <property type="entry name" value="PRK05729.1"/>
    <property type="match status" value="1"/>
</dbReference>
<dbReference type="Gene3D" id="3.40.50.620">
    <property type="entry name" value="HUPs"/>
    <property type="match status" value="2"/>
</dbReference>
<dbReference type="PANTHER" id="PTHR11946">
    <property type="entry name" value="VALYL-TRNA SYNTHETASES"/>
    <property type="match status" value="1"/>
</dbReference>
<dbReference type="FunFam" id="3.90.740.10:FF:000005">
    <property type="entry name" value="Valine--tRNA ligase, mitochondrial"/>
    <property type="match status" value="1"/>
</dbReference>
<keyword evidence="8 12" id="KW-0175">Coiled coil</keyword>
<dbReference type="Pfam" id="PF00133">
    <property type="entry name" value="tRNA-synt_1"/>
    <property type="match status" value="1"/>
</dbReference>
<name>A0A9D2KBB4_9BACT</name>
<evidence type="ECO:0000256" key="7">
    <source>
        <dbReference type="ARBA" id="ARBA00022917"/>
    </source>
</evidence>
<dbReference type="EMBL" id="DXAQ01000147">
    <property type="protein sequence ID" value="HIZ90244.1"/>
    <property type="molecule type" value="Genomic_DNA"/>
</dbReference>
<dbReference type="Proteomes" id="UP000824176">
    <property type="component" value="Unassembled WGS sequence"/>
</dbReference>
<dbReference type="Pfam" id="PF10458">
    <property type="entry name" value="Val_tRNA-synt_C"/>
    <property type="match status" value="1"/>
</dbReference>
<dbReference type="Pfam" id="PF08264">
    <property type="entry name" value="Anticodon_1"/>
    <property type="match status" value="1"/>
</dbReference>
<evidence type="ECO:0000256" key="10">
    <source>
        <dbReference type="ARBA" id="ARBA00047552"/>
    </source>
</evidence>
<dbReference type="CDD" id="cd07962">
    <property type="entry name" value="Anticodon_Ia_Val"/>
    <property type="match status" value="1"/>
</dbReference>
<dbReference type="InterPro" id="IPR037118">
    <property type="entry name" value="Val-tRNA_synth_C_sf"/>
</dbReference>
<comment type="caution">
    <text evidence="16">The sequence shown here is derived from an EMBL/GenBank/DDBJ whole genome shotgun (WGS) entry which is preliminary data.</text>
</comment>
<dbReference type="InterPro" id="IPR014729">
    <property type="entry name" value="Rossmann-like_a/b/a_fold"/>
</dbReference>
<dbReference type="InterPro" id="IPR002300">
    <property type="entry name" value="aa-tRNA-synth_Ia"/>
</dbReference>
<sequence length="875" mass="100601">MAKELSSRINPSEYEKSIYKFWLDKKLFHADEYSKKPAYSIVIPPPNVTGSLHMGHALDETIQDILARFKRMKGYEVLWMPGTDHAGIATQNVVEKIIAKEGKSRYDLGREAFIERVWQQKRESGGTIISQLKALGSSCDWDRERFTMDEGLSRAVREVFYTLYKEGLIYRSNYMVNWCARCHTALSDIEVEFTEKDDFLYHLKYPVENSNEYVEIATTRPETYLGDTAVAVHPDDERYKHIVGKNVVLPLINRKIPVIADDFVETEFGTGCVKITPAHDQNDFAAGKRHNLEEIVCIDENNKICGNFYPEFEGMDILTARKAVVEKFKELGLLVKIEPLKHNVGSCYRCNTVIEPRVSMQWFVKTKPLAEKAIEAVKNGDIKLIPKQWENTFFEWMNNIRDWCISRQIWWGHRIPAWHCADCSHTTVAKTDPDKCEKCGSTNIHQDEDVLDTWFSSSLWPFSTMGFPEKTDLLKKFYPTSTLVTGFDILFFWVARMMMMGIKFMGEVPFKDVYLHALVRDEKGQKMSKSKGNVIDPLIMIDKYGADAFRFTLAIFAAQGRDIKMNVDRVEGYRNFINKIWNASRFILMNLGENIPAIDENKLTNVDKWILMKLQSAAQKASKAIDNYSINDAANELYQFFWMTFCDWYLELIKDRMFKGTDEEKEQALATAAYVLEKSLIALHPYIPFVTEHIFQTLTGKETIMYEEYPDNLKFNYENEEKGIDKVIEAVSLIRNIRGEYNITPAAQLEIFINTDDENSLKLFQSEMPLIMKMGKAKSILFNEKAPSDCAKSVGNGFEVMVSLAGTINVEEEIARLEKEKKAVEKDVNLYGGKLKNEGYLAKAPANVIEKDKKTYEEAKARLDKINEALAGLKK</sequence>
<dbReference type="HAMAP" id="MF_02004">
    <property type="entry name" value="Val_tRNA_synth_type1"/>
    <property type="match status" value="1"/>
</dbReference>
<feature type="coiled-coil region" evidence="12">
    <location>
        <begin position="807"/>
        <end position="869"/>
    </location>
</feature>
<keyword evidence="6 12" id="KW-0067">ATP-binding</keyword>
<comment type="similarity">
    <text evidence="11 12">Belongs to the class-I aminoacyl-tRNA synthetase family. ValS type 1 subfamily.</text>
</comment>
<dbReference type="InterPro" id="IPR009008">
    <property type="entry name" value="Val/Leu/Ile-tRNA-synth_edit"/>
</dbReference>
<dbReference type="InterPro" id="IPR001412">
    <property type="entry name" value="aa-tRNA-synth_I_CS"/>
</dbReference>
<evidence type="ECO:0000256" key="9">
    <source>
        <dbReference type="ARBA" id="ARBA00023146"/>
    </source>
</evidence>
<dbReference type="PANTHER" id="PTHR11946:SF93">
    <property type="entry name" value="VALINE--TRNA LIGASE, CHLOROPLASTIC_MITOCHONDRIAL 2"/>
    <property type="match status" value="1"/>
</dbReference>
<keyword evidence="4 12" id="KW-0436">Ligase</keyword>
<dbReference type="GO" id="GO:0005829">
    <property type="term" value="C:cytosol"/>
    <property type="evidence" value="ECO:0007669"/>
    <property type="project" value="TreeGrafter"/>
</dbReference>
<dbReference type="GO" id="GO:0006438">
    <property type="term" value="P:valyl-tRNA aminoacylation"/>
    <property type="evidence" value="ECO:0007669"/>
    <property type="project" value="UniProtKB-UniRule"/>
</dbReference>
<evidence type="ECO:0000256" key="11">
    <source>
        <dbReference type="ARBA" id="ARBA00060830"/>
    </source>
</evidence>
<protein>
    <recommendedName>
        <fullName evidence="12">Valine--tRNA ligase</fullName>
        <ecNumber evidence="12">6.1.1.9</ecNumber>
    </recommendedName>
    <alternativeName>
        <fullName evidence="12">Valyl-tRNA synthetase</fullName>
        <shortName evidence="12">ValRS</shortName>
    </alternativeName>
</protein>
<keyword evidence="7 12" id="KW-0648">Protein biosynthesis</keyword>
<comment type="subunit">
    <text evidence="2 12">Monomer.</text>
</comment>
<evidence type="ECO:0000256" key="6">
    <source>
        <dbReference type="ARBA" id="ARBA00022840"/>
    </source>
</evidence>
<dbReference type="InterPro" id="IPR002303">
    <property type="entry name" value="Valyl-tRNA_ligase"/>
</dbReference>
<evidence type="ECO:0000256" key="5">
    <source>
        <dbReference type="ARBA" id="ARBA00022741"/>
    </source>
</evidence>
<evidence type="ECO:0000313" key="16">
    <source>
        <dbReference type="EMBL" id="HIZ90244.1"/>
    </source>
</evidence>
<keyword evidence="5 12" id="KW-0547">Nucleotide-binding</keyword>
<accession>A0A9D2KBB4</accession>
<dbReference type="PROSITE" id="PS00178">
    <property type="entry name" value="AA_TRNA_LIGASE_I"/>
    <property type="match status" value="1"/>
</dbReference>